<evidence type="ECO:0000256" key="1">
    <source>
        <dbReference type="ARBA" id="ARBA00022729"/>
    </source>
</evidence>
<dbReference type="EMBL" id="JBHTMU010000004">
    <property type="protein sequence ID" value="MFD1341561.1"/>
    <property type="molecule type" value="Genomic_DNA"/>
</dbReference>
<reference evidence="3" key="1">
    <citation type="journal article" date="2019" name="Int. J. Syst. Evol. Microbiol.">
        <title>The Global Catalogue of Microorganisms (GCM) 10K type strain sequencing project: providing services to taxonomists for standard genome sequencing and annotation.</title>
        <authorList>
            <consortium name="The Broad Institute Genomics Platform"/>
            <consortium name="The Broad Institute Genome Sequencing Center for Infectious Disease"/>
            <person name="Wu L."/>
            <person name="Ma J."/>
        </authorList>
    </citation>
    <scope>NUCLEOTIDE SEQUENCE [LARGE SCALE GENOMIC DNA]</scope>
    <source>
        <strain evidence="3">CCUG 62953</strain>
    </source>
</reference>
<dbReference type="Proteomes" id="UP001597135">
    <property type="component" value="Unassembled WGS sequence"/>
</dbReference>
<dbReference type="InterPro" id="IPR013517">
    <property type="entry name" value="FG-GAP"/>
</dbReference>
<keyword evidence="1" id="KW-0732">Signal</keyword>
<protein>
    <submittedName>
        <fullName evidence="2">FG-GAP repeat domain-containing protein</fullName>
    </submittedName>
</protein>
<accession>A0ABW3ZEE0</accession>
<dbReference type="Pfam" id="PF13517">
    <property type="entry name" value="FG-GAP_3"/>
    <property type="match status" value="1"/>
</dbReference>
<dbReference type="InterPro" id="IPR028994">
    <property type="entry name" value="Integrin_alpha_N"/>
</dbReference>
<dbReference type="RefSeq" id="WP_386801616.1">
    <property type="nucleotide sequence ID" value="NZ_JBHTMU010000004.1"/>
</dbReference>
<comment type="caution">
    <text evidence="2">The sequence shown here is derived from an EMBL/GenBank/DDBJ whole genome shotgun (WGS) entry which is preliminary data.</text>
</comment>
<organism evidence="2 3">
    <name type="scientific">Litorisediminicola beolgyonensis</name>
    <dbReference type="NCBI Taxonomy" id="1173614"/>
    <lineage>
        <taxon>Bacteria</taxon>
        <taxon>Pseudomonadati</taxon>
        <taxon>Pseudomonadota</taxon>
        <taxon>Alphaproteobacteria</taxon>
        <taxon>Rhodobacterales</taxon>
        <taxon>Paracoccaceae</taxon>
        <taxon>Litorisediminicola</taxon>
    </lineage>
</organism>
<sequence length="248" mass="26181">MPARAPRPGSAAWRRLARGAVAASGLWLAGACGSVAQEIVAARFAEPTARYAHGVLGDALEWAALEWTLSDGRSLRAALPETMVFEDLAPRLWDVDGDGLSEIVVVETALDRGARLAVWGASGRIAAGPFIGRANRWLAPVAAVDLDGDGRIEIALVDRPHLAKELQLWRIAGEGLERVASYGGVSNHQIGWDVIIGGARDCGDGPELVLGSGDWLELVALRFDGAEFARSSLGPWSAEAARRALSCG</sequence>
<gene>
    <name evidence="2" type="ORF">ACFQ4E_03935</name>
</gene>
<keyword evidence="3" id="KW-1185">Reference proteome</keyword>
<dbReference type="SUPFAM" id="SSF69318">
    <property type="entry name" value="Integrin alpha N-terminal domain"/>
    <property type="match status" value="1"/>
</dbReference>
<dbReference type="PROSITE" id="PS51257">
    <property type="entry name" value="PROKAR_LIPOPROTEIN"/>
    <property type="match status" value="1"/>
</dbReference>
<evidence type="ECO:0000313" key="3">
    <source>
        <dbReference type="Proteomes" id="UP001597135"/>
    </source>
</evidence>
<evidence type="ECO:0000313" key="2">
    <source>
        <dbReference type="EMBL" id="MFD1341561.1"/>
    </source>
</evidence>
<proteinExistence type="predicted"/>
<name>A0ABW3ZEE0_9RHOB</name>